<name>A0A498R896_9FIRM</name>
<dbReference type="GO" id="GO:0003729">
    <property type="term" value="F:mRNA binding"/>
    <property type="evidence" value="ECO:0007669"/>
    <property type="project" value="TreeGrafter"/>
</dbReference>
<protein>
    <recommendedName>
        <fullName evidence="6">S1 motif domain-containing protein</fullName>
    </recommendedName>
</protein>
<dbReference type="InterPro" id="IPR012340">
    <property type="entry name" value="NA-bd_OB-fold"/>
</dbReference>
<dbReference type="NCBIfam" id="NF006363">
    <property type="entry name" value="PRK08582.1"/>
    <property type="match status" value="1"/>
</dbReference>
<dbReference type="PANTHER" id="PTHR10724:SF7">
    <property type="entry name" value="SMALL RIBOSOMAL SUBUNIT PROTEIN BS1C"/>
    <property type="match status" value="1"/>
</dbReference>
<feature type="region of interest" description="Disordered" evidence="5">
    <location>
        <begin position="81"/>
        <end position="104"/>
    </location>
</feature>
<dbReference type="InterPro" id="IPR050437">
    <property type="entry name" value="Ribos_protein_bS1-like"/>
</dbReference>
<dbReference type="GO" id="GO:1990904">
    <property type="term" value="C:ribonucleoprotein complex"/>
    <property type="evidence" value="ECO:0007669"/>
    <property type="project" value="UniProtKB-KW"/>
</dbReference>
<dbReference type="PANTHER" id="PTHR10724">
    <property type="entry name" value="30S RIBOSOMAL PROTEIN S1"/>
    <property type="match status" value="1"/>
</dbReference>
<dbReference type="GO" id="GO:0003735">
    <property type="term" value="F:structural constituent of ribosome"/>
    <property type="evidence" value="ECO:0007669"/>
    <property type="project" value="TreeGrafter"/>
</dbReference>
<accession>A0A498R896</accession>
<dbReference type="Proteomes" id="UP000277811">
    <property type="component" value="Unassembled WGS sequence"/>
</dbReference>
<dbReference type="EMBL" id="UPPP01000063">
    <property type="protein sequence ID" value="VBB06403.1"/>
    <property type="molecule type" value="Genomic_DNA"/>
</dbReference>
<evidence type="ECO:0000313" key="8">
    <source>
        <dbReference type="Proteomes" id="UP000277811"/>
    </source>
</evidence>
<proteinExistence type="inferred from homology"/>
<dbReference type="InterPro" id="IPR003029">
    <property type="entry name" value="S1_domain"/>
</dbReference>
<evidence type="ECO:0000256" key="1">
    <source>
        <dbReference type="ARBA" id="ARBA00006767"/>
    </source>
</evidence>
<reference evidence="7 8" key="1">
    <citation type="submission" date="2018-06" db="EMBL/GenBank/DDBJ databases">
        <authorList>
            <person name="Strepis N."/>
        </authorList>
    </citation>
    <scope>NUCLEOTIDE SEQUENCE [LARGE SCALE GENOMIC DNA]</scope>
    <source>
        <strain evidence="7">LUCI</strain>
    </source>
</reference>
<organism evidence="7 8">
    <name type="scientific">Lucifera butyrica</name>
    <dbReference type="NCBI Taxonomy" id="1351585"/>
    <lineage>
        <taxon>Bacteria</taxon>
        <taxon>Bacillati</taxon>
        <taxon>Bacillota</taxon>
        <taxon>Negativicutes</taxon>
        <taxon>Veillonellales</taxon>
        <taxon>Veillonellaceae</taxon>
        <taxon>Lucifera</taxon>
    </lineage>
</organism>
<evidence type="ECO:0000259" key="6">
    <source>
        <dbReference type="PROSITE" id="PS50126"/>
    </source>
</evidence>
<dbReference type="PROSITE" id="PS50126">
    <property type="entry name" value="S1"/>
    <property type="match status" value="1"/>
</dbReference>
<evidence type="ECO:0000313" key="7">
    <source>
        <dbReference type="EMBL" id="VBB06403.1"/>
    </source>
</evidence>
<feature type="compositionally biased region" description="Basic residues" evidence="5">
    <location>
        <begin position="131"/>
        <end position="140"/>
    </location>
</feature>
<keyword evidence="8" id="KW-1185">Reference proteome</keyword>
<keyword evidence="2" id="KW-0689">Ribosomal protein</keyword>
<feature type="domain" description="S1 motif" evidence="6">
    <location>
        <begin position="9"/>
        <end position="77"/>
    </location>
</feature>
<dbReference type="Pfam" id="PF00575">
    <property type="entry name" value="S1"/>
    <property type="match status" value="1"/>
</dbReference>
<evidence type="ECO:0000256" key="2">
    <source>
        <dbReference type="ARBA" id="ARBA00022980"/>
    </source>
</evidence>
<comment type="function">
    <text evidence="4">Binds mRNA; thus facilitating recognition of the initiation point. It is needed to translate mRNA with a short Shine-Dalgarno (SD) purine-rich sequence.</text>
</comment>
<feature type="compositionally biased region" description="Basic and acidic residues" evidence="5">
    <location>
        <begin position="119"/>
        <end position="130"/>
    </location>
</feature>
<dbReference type="SMART" id="SM00316">
    <property type="entry name" value="S1"/>
    <property type="match status" value="1"/>
</dbReference>
<dbReference type="FunFam" id="2.40.50.140:FF:000103">
    <property type="entry name" value="protein RRP5 homolog"/>
    <property type="match status" value="1"/>
</dbReference>
<comment type="similarity">
    <text evidence="1">Belongs to the bacterial ribosomal protein bS1 family.</text>
</comment>
<evidence type="ECO:0000256" key="3">
    <source>
        <dbReference type="ARBA" id="ARBA00023274"/>
    </source>
</evidence>
<dbReference type="SUPFAM" id="SSF50249">
    <property type="entry name" value="Nucleic acid-binding proteins"/>
    <property type="match status" value="1"/>
</dbReference>
<gene>
    <name evidence="7" type="ORF">LUCI_1634</name>
</gene>
<keyword evidence="3" id="KW-0687">Ribonucleoprotein</keyword>
<feature type="region of interest" description="Disordered" evidence="5">
    <location>
        <begin position="119"/>
        <end position="140"/>
    </location>
</feature>
<dbReference type="Gene3D" id="2.40.50.140">
    <property type="entry name" value="Nucleic acid-binding proteins"/>
    <property type="match status" value="1"/>
</dbReference>
<sequence>MISMSIEVGSVVEGVVTGITNFGAFVELPGGKAGLIHISEVADVYVRDVKDFLKEQDRVKVKVLSIDERGKIGLSIKQLQTSVPKKTHANDNRRPNRMNNTLSFEDKLSKFLKDSDERLTDLKKNTESKRGGRGGVRRAE</sequence>
<dbReference type="GO" id="GO:0005840">
    <property type="term" value="C:ribosome"/>
    <property type="evidence" value="ECO:0007669"/>
    <property type="project" value="UniProtKB-KW"/>
</dbReference>
<dbReference type="AlphaFoldDB" id="A0A498R896"/>
<dbReference type="GO" id="GO:0006412">
    <property type="term" value="P:translation"/>
    <property type="evidence" value="ECO:0007669"/>
    <property type="project" value="TreeGrafter"/>
</dbReference>
<evidence type="ECO:0000256" key="5">
    <source>
        <dbReference type="SAM" id="MobiDB-lite"/>
    </source>
</evidence>
<evidence type="ECO:0000256" key="4">
    <source>
        <dbReference type="ARBA" id="ARBA00025604"/>
    </source>
</evidence>